<feature type="transmembrane region" description="Helical" evidence="8">
    <location>
        <begin position="434"/>
        <end position="455"/>
    </location>
</feature>
<comment type="caution">
    <text evidence="9">The sequence shown here is derived from an EMBL/GenBank/DDBJ whole genome shotgun (WGS) entry which is preliminary data.</text>
</comment>
<evidence type="ECO:0000256" key="7">
    <source>
        <dbReference type="RuleBase" id="RU000488"/>
    </source>
</evidence>
<dbReference type="SUPFAM" id="SSF103506">
    <property type="entry name" value="Mitochondrial carrier"/>
    <property type="match status" value="1"/>
</dbReference>
<dbReference type="Pfam" id="PF00153">
    <property type="entry name" value="Mito_carr"/>
    <property type="match status" value="2"/>
</dbReference>
<organism evidence="9 10">
    <name type="scientific">Bremia lactucae</name>
    <name type="common">Lettuce downy mildew</name>
    <dbReference type="NCBI Taxonomy" id="4779"/>
    <lineage>
        <taxon>Eukaryota</taxon>
        <taxon>Sar</taxon>
        <taxon>Stramenopiles</taxon>
        <taxon>Oomycota</taxon>
        <taxon>Peronosporomycetes</taxon>
        <taxon>Peronosporales</taxon>
        <taxon>Peronosporaceae</taxon>
        <taxon>Bremia</taxon>
    </lineage>
</organism>
<evidence type="ECO:0008006" key="11">
    <source>
        <dbReference type="Google" id="ProtNLM"/>
    </source>
</evidence>
<evidence type="ECO:0000256" key="5">
    <source>
        <dbReference type="ARBA" id="ARBA00023136"/>
    </source>
</evidence>
<keyword evidence="5 6" id="KW-0472">Membrane</keyword>
<protein>
    <recommendedName>
        <fullName evidence="11">Calmodulin</fullName>
    </recommendedName>
</protein>
<evidence type="ECO:0000256" key="8">
    <source>
        <dbReference type="SAM" id="Phobius"/>
    </source>
</evidence>
<dbReference type="RefSeq" id="XP_067822269.1">
    <property type="nucleotide sequence ID" value="XM_067962163.1"/>
</dbReference>
<evidence type="ECO:0000256" key="6">
    <source>
        <dbReference type="PROSITE-ProRule" id="PRU00282"/>
    </source>
</evidence>
<accession>A0A976IJ65</accession>
<dbReference type="PROSITE" id="PS50920">
    <property type="entry name" value="SOLCAR"/>
    <property type="match status" value="2"/>
</dbReference>
<dbReference type="PANTHER" id="PTHR24089">
    <property type="entry name" value="SOLUTE CARRIER FAMILY 25"/>
    <property type="match status" value="1"/>
</dbReference>
<reference evidence="9 10" key="1">
    <citation type="journal article" date="2021" name="Genome Biol.">
        <title>AFLAP: assembly-free linkage analysis pipeline using k-mers from genome sequencing data.</title>
        <authorList>
            <person name="Fletcher K."/>
            <person name="Zhang L."/>
            <person name="Gil J."/>
            <person name="Han R."/>
            <person name="Cavanaugh K."/>
            <person name="Michelmore R."/>
        </authorList>
    </citation>
    <scope>NUCLEOTIDE SEQUENCE [LARGE SCALE GENOMIC DNA]</scope>
    <source>
        <strain evidence="9 10">SF5</strain>
    </source>
</reference>
<dbReference type="Proteomes" id="UP000294530">
    <property type="component" value="Unassembled WGS sequence"/>
</dbReference>
<dbReference type="InterPro" id="IPR018108">
    <property type="entry name" value="MCP_transmembrane"/>
</dbReference>
<feature type="transmembrane region" description="Helical" evidence="8">
    <location>
        <begin position="322"/>
        <end position="343"/>
    </location>
</feature>
<comment type="subcellular location">
    <subcellularLocation>
        <location evidence="1">Membrane</location>
        <topology evidence="1">Multi-pass membrane protein</topology>
    </subcellularLocation>
</comment>
<dbReference type="AlphaFoldDB" id="A0A976IJ65"/>
<evidence type="ECO:0000256" key="2">
    <source>
        <dbReference type="ARBA" id="ARBA00022448"/>
    </source>
</evidence>
<evidence type="ECO:0000256" key="4">
    <source>
        <dbReference type="ARBA" id="ARBA00022737"/>
    </source>
</evidence>
<keyword evidence="8" id="KW-1133">Transmembrane helix</keyword>
<comment type="similarity">
    <text evidence="7">Belongs to the mitochondrial carrier (TC 2.A.29) family.</text>
</comment>
<sequence>MADPKQRRKLAYALQADLLFNPDFSLTPEVIEIMQVFFADLEPDARGTISCSTLADEIARLDPNAETTRRLQKDLADMDERIDFSAFCKYVMRWKVQSPEAVQTVYNSWASQIVALDFDMTHNLFFDLKSEAKPRNWKSLFGTDQQLQQRRKLHKGFDNVNHEVEDASNAKCGLHAEDTLNPEARQNKVDNMKNIFSDATAAAANKISILTVSKSFVAGSMAGIIAKSTLAPLDRVKIIFQVNDQRKFTFRNAAKMARDIYVNDGFRALFRGNLLNIFRVIPYAGLQHSGFDYFRHSFHAYNFRKAERNHYTEMPKLSSVQLVTAGSLAGGLSLVVAYPLDIIRARYMVQMGKQRHTSIYDAVAAMYKVEGMRSFSRGLLPSILGTLPYTGIGFSLNERFKNWTLEYKYRHLEDKGPKPQAIHLNPVTKFVCSYFAACIAQTSMCLYFIQILMHFEASIEF</sequence>
<dbReference type="GeneID" id="94347834"/>
<evidence type="ECO:0000256" key="3">
    <source>
        <dbReference type="ARBA" id="ARBA00022692"/>
    </source>
</evidence>
<gene>
    <name evidence="9" type="ORF">CCR75_004073</name>
</gene>
<dbReference type="KEGG" id="blac:94347834"/>
<dbReference type="GO" id="GO:0016020">
    <property type="term" value="C:membrane"/>
    <property type="evidence" value="ECO:0007669"/>
    <property type="project" value="UniProtKB-SubCell"/>
</dbReference>
<feature type="repeat" description="Solcar" evidence="6">
    <location>
        <begin position="210"/>
        <end position="297"/>
    </location>
</feature>
<evidence type="ECO:0000313" key="9">
    <source>
        <dbReference type="EMBL" id="TDH72770.1"/>
    </source>
</evidence>
<keyword evidence="10" id="KW-1185">Reference proteome</keyword>
<dbReference type="GO" id="GO:0055085">
    <property type="term" value="P:transmembrane transport"/>
    <property type="evidence" value="ECO:0007669"/>
    <property type="project" value="InterPro"/>
</dbReference>
<evidence type="ECO:0000256" key="1">
    <source>
        <dbReference type="ARBA" id="ARBA00004141"/>
    </source>
</evidence>
<keyword evidence="2 7" id="KW-0813">Transport</keyword>
<feature type="repeat" description="Solcar" evidence="6">
    <location>
        <begin position="317"/>
        <end position="403"/>
    </location>
</feature>
<keyword evidence="3 6" id="KW-0812">Transmembrane</keyword>
<evidence type="ECO:0000313" key="10">
    <source>
        <dbReference type="Proteomes" id="UP000294530"/>
    </source>
</evidence>
<dbReference type="InterPro" id="IPR002067">
    <property type="entry name" value="MCP"/>
</dbReference>
<dbReference type="EMBL" id="SHOA02000017">
    <property type="protein sequence ID" value="TDH72770.1"/>
    <property type="molecule type" value="Genomic_DNA"/>
</dbReference>
<dbReference type="InterPro" id="IPR023395">
    <property type="entry name" value="MCP_dom_sf"/>
</dbReference>
<dbReference type="Gene3D" id="1.50.40.10">
    <property type="entry name" value="Mitochondrial carrier domain"/>
    <property type="match status" value="1"/>
</dbReference>
<dbReference type="OrthoDB" id="270584at2759"/>
<keyword evidence="4" id="KW-0677">Repeat</keyword>
<name>A0A976IJ65_BRELC</name>
<proteinExistence type="inferred from homology"/>
<dbReference type="PRINTS" id="PR00926">
    <property type="entry name" value="MITOCARRIER"/>
</dbReference>